<dbReference type="PANTHER" id="PTHR46941">
    <property type="entry name" value="COILED-COIL DOMAIN-CONTAINING PROTEIN 126"/>
    <property type="match status" value="1"/>
</dbReference>
<feature type="region of interest" description="Disordered" evidence="4">
    <location>
        <begin position="109"/>
        <end position="170"/>
    </location>
</feature>
<evidence type="ECO:0000313" key="7">
    <source>
        <dbReference type="Proteomes" id="UP001044222"/>
    </source>
</evidence>
<dbReference type="GO" id="GO:0016020">
    <property type="term" value="C:membrane"/>
    <property type="evidence" value="ECO:0007669"/>
    <property type="project" value="TreeGrafter"/>
</dbReference>
<feature type="domain" description="MGT5A-like N-terminal" evidence="5">
    <location>
        <begin position="6"/>
        <end position="123"/>
    </location>
</feature>
<evidence type="ECO:0000256" key="1">
    <source>
        <dbReference type="ARBA" id="ARBA00004613"/>
    </source>
</evidence>
<dbReference type="PANTHER" id="PTHR46941:SF1">
    <property type="entry name" value="COILED-COIL DOMAIN-CONTAINING PROTEIN 126"/>
    <property type="match status" value="1"/>
</dbReference>
<dbReference type="Pfam" id="PF15027">
    <property type="entry name" value="MGT5A_N"/>
    <property type="match status" value="1"/>
</dbReference>
<comment type="subcellular location">
    <subcellularLocation>
        <location evidence="1">Secreted</location>
    </subcellularLocation>
</comment>
<feature type="compositionally biased region" description="Low complexity" evidence="4">
    <location>
        <begin position="113"/>
        <end position="122"/>
    </location>
</feature>
<organism evidence="6 7">
    <name type="scientific">Anguilla anguilla</name>
    <name type="common">European freshwater eel</name>
    <name type="synonym">Muraena anguilla</name>
    <dbReference type="NCBI Taxonomy" id="7936"/>
    <lineage>
        <taxon>Eukaryota</taxon>
        <taxon>Metazoa</taxon>
        <taxon>Chordata</taxon>
        <taxon>Craniata</taxon>
        <taxon>Vertebrata</taxon>
        <taxon>Euteleostomi</taxon>
        <taxon>Actinopterygii</taxon>
        <taxon>Neopterygii</taxon>
        <taxon>Teleostei</taxon>
        <taxon>Anguilliformes</taxon>
        <taxon>Anguillidae</taxon>
        <taxon>Anguilla</taxon>
    </lineage>
</organism>
<accession>A0A9D3M7S0</accession>
<keyword evidence="3" id="KW-0325">Glycoprotein</keyword>
<dbReference type="Proteomes" id="UP001044222">
    <property type="component" value="Chromosome 9"/>
</dbReference>
<gene>
    <name evidence="6" type="ORF">ANANG_G00185330</name>
</gene>
<evidence type="ECO:0000256" key="2">
    <source>
        <dbReference type="ARBA" id="ARBA00022525"/>
    </source>
</evidence>
<keyword evidence="2" id="KW-0964">Secreted</keyword>
<dbReference type="GO" id="GO:0005576">
    <property type="term" value="C:extracellular region"/>
    <property type="evidence" value="ECO:0007669"/>
    <property type="project" value="UniProtKB-SubCell"/>
</dbReference>
<dbReference type="AlphaFoldDB" id="A0A9D3M7S0"/>
<evidence type="ECO:0000256" key="4">
    <source>
        <dbReference type="SAM" id="MobiDB-lite"/>
    </source>
</evidence>
<evidence type="ECO:0000256" key="3">
    <source>
        <dbReference type="ARBA" id="ARBA00023180"/>
    </source>
</evidence>
<dbReference type="InterPro" id="IPR027833">
    <property type="entry name" value="MGT5A-like_N"/>
</dbReference>
<evidence type="ECO:0000259" key="5">
    <source>
        <dbReference type="Pfam" id="PF15027"/>
    </source>
</evidence>
<protein>
    <recommendedName>
        <fullName evidence="5">MGT5A-like N-terminal domain-containing protein</fullName>
    </recommendedName>
</protein>
<dbReference type="InterPro" id="IPR042759">
    <property type="entry name" value="CCDC126"/>
</dbReference>
<evidence type="ECO:0000313" key="6">
    <source>
        <dbReference type="EMBL" id="KAG5843142.1"/>
    </source>
</evidence>
<reference evidence="6" key="1">
    <citation type="submission" date="2021-01" db="EMBL/GenBank/DDBJ databases">
        <title>A chromosome-scale assembly of European eel, Anguilla anguilla.</title>
        <authorList>
            <person name="Henkel C."/>
            <person name="Jong-Raadsen S.A."/>
            <person name="Dufour S."/>
            <person name="Weltzien F.-A."/>
            <person name="Palstra A.P."/>
            <person name="Pelster B."/>
            <person name="Spaink H.P."/>
            <person name="Van Den Thillart G.E."/>
            <person name="Jansen H."/>
            <person name="Zahm M."/>
            <person name="Klopp C."/>
            <person name="Cedric C."/>
            <person name="Louis A."/>
            <person name="Berthelot C."/>
            <person name="Parey E."/>
            <person name="Roest Crollius H."/>
            <person name="Montfort J."/>
            <person name="Robinson-Rechavi M."/>
            <person name="Bucao C."/>
            <person name="Bouchez O."/>
            <person name="Gislard M."/>
            <person name="Lluch J."/>
            <person name="Milhes M."/>
            <person name="Lampietro C."/>
            <person name="Lopez Roques C."/>
            <person name="Donnadieu C."/>
            <person name="Braasch I."/>
            <person name="Desvignes T."/>
            <person name="Postlethwait J."/>
            <person name="Bobe J."/>
            <person name="Guiguen Y."/>
            <person name="Dirks R."/>
        </authorList>
    </citation>
    <scope>NUCLEOTIDE SEQUENCE</scope>
    <source>
        <strain evidence="6">Tag_6206</strain>
        <tissue evidence="6">Liver</tissue>
    </source>
</reference>
<proteinExistence type="predicted"/>
<sequence>MLGSSLLRRNMSQKLSALLLLSGLIWGLLLLRYTFQQPGRQSSAQLRQQILELSHRYVRVLSEESRQAAGPQGASMAGQADLKRTIAILLDDILQRLVKLEGKMDTAVNGSLPNGTHAAGAPAPGPAPWPSPGTAARTHPRRLQTRRPATPAPPRRTETALRRRRTAGSR</sequence>
<dbReference type="EMBL" id="JAFIRN010000009">
    <property type="protein sequence ID" value="KAG5843142.1"/>
    <property type="molecule type" value="Genomic_DNA"/>
</dbReference>
<name>A0A9D3M7S0_ANGAN</name>
<keyword evidence="7" id="KW-1185">Reference proteome</keyword>
<comment type="caution">
    <text evidence="6">The sequence shown here is derived from an EMBL/GenBank/DDBJ whole genome shotgun (WGS) entry which is preliminary data.</text>
</comment>